<name>A0A4Y2M8B3_ARAVE</name>
<evidence type="ECO:0008006" key="3">
    <source>
        <dbReference type="Google" id="ProtNLM"/>
    </source>
</evidence>
<dbReference type="OrthoDB" id="6570988at2759"/>
<dbReference type="EMBL" id="BGPR01203164">
    <property type="protein sequence ID" value="GBN23311.1"/>
    <property type="molecule type" value="Genomic_DNA"/>
</dbReference>
<dbReference type="AlphaFoldDB" id="A0A4Y2M8B3"/>
<evidence type="ECO:0000313" key="2">
    <source>
        <dbReference type="Proteomes" id="UP000499080"/>
    </source>
</evidence>
<reference evidence="1 2" key="1">
    <citation type="journal article" date="2019" name="Sci. Rep.">
        <title>Orb-weaving spider Araneus ventricosus genome elucidates the spidroin gene catalogue.</title>
        <authorList>
            <person name="Kono N."/>
            <person name="Nakamura H."/>
            <person name="Ohtoshi R."/>
            <person name="Moran D.A.P."/>
            <person name="Shinohara A."/>
            <person name="Yoshida Y."/>
            <person name="Fujiwara M."/>
            <person name="Mori M."/>
            <person name="Tomita M."/>
            <person name="Arakawa K."/>
        </authorList>
    </citation>
    <scope>NUCLEOTIDE SEQUENCE [LARGE SCALE GENOMIC DNA]</scope>
</reference>
<protein>
    <recommendedName>
        <fullName evidence="3">Pre-C2HC domain-containing protein</fullName>
    </recommendedName>
</protein>
<accession>A0A4Y2M8B3</accession>
<gene>
    <name evidence="1" type="ORF">AVEN_86201_1</name>
</gene>
<sequence length="272" mass="31403">MGEYLFQIFDIPINTPMEELAKEIQEKHDMDVIEMRRFLKLNSVKDMSPVLLTVLGRTIPDEIKIWFINQNFQHFIDRPRQCTKCYSLAHASRICDKTNVCFLCSEEHVGPCQGPEKFINCKGPHNAKSNSCLAYIKEKKILEFKCRNHITTSEARKVFHLQNMKYSEVVKSPPASAEIQNTVNLKFEALLQSVTEKFECLLQSINEKFEKQNAIFPDMLHKTIESIMQNMYKIIVQSLETNTSPTRKKKLPKNLDLSSSLPMQWDAGGKNA</sequence>
<evidence type="ECO:0000313" key="1">
    <source>
        <dbReference type="EMBL" id="GBN23311.1"/>
    </source>
</evidence>
<comment type="caution">
    <text evidence="1">The sequence shown here is derived from an EMBL/GenBank/DDBJ whole genome shotgun (WGS) entry which is preliminary data.</text>
</comment>
<organism evidence="1 2">
    <name type="scientific">Araneus ventricosus</name>
    <name type="common">Orbweaver spider</name>
    <name type="synonym">Epeira ventricosa</name>
    <dbReference type="NCBI Taxonomy" id="182803"/>
    <lineage>
        <taxon>Eukaryota</taxon>
        <taxon>Metazoa</taxon>
        <taxon>Ecdysozoa</taxon>
        <taxon>Arthropoda</taxon>
        <taxon>Chelicerata</taxon>
        <taxon>Arachnida</taxon>
        <taxon>Araneae</taxon>
        <taxon>Araneomorphae</taxon>
        <taxon>Entelegynae</taxon>
        <taxon>Araneoidea</taxon>
        <taxon>Araneidae</taxon>
        <taxon>Araneus</taxon>
    </lineage>
</organism>
<keyword evidence="2" id="KW-1185">Reference proteome</keyword>
<dbReference type="Proteomes" id="UP000499080">
    <property type="component" value="Unassembled WGS sequence"/>
</dbReference>
<proteinExistence type="predicted"/>